<dbReference type="SUPFAM" id="SSF103481">
    <property type="entry name" value="Multidrug resistance efflux transporter EmrE"/>
    <property type="match status" value="2"/>
</dbReference>
<evidence type="ECO:0000256" key="2">
    <source>
        <dbReference type="ARBA" id="ARBA00007362"/>
    </source>
</evidence>
<dbReference type="InterPro" id="IPR000620">
    <property type="entry name" value="EamA_dom"/>
</dbReference>
<accession>A0A264W2D7</accession>
<keyword evidence="6 7" id="KW-0472">Membrane</keyword>
<proteinExistence type="inferred from homology"/>
<dbReference type="RefSeq" id="WP_094943670.1">
    <property type="nucleotide sequence ID" value="NZ_NOKQ01000220.1"/>
</dbReference>
<dbReference type="InterPro" id="IPR050638">
    <property type="entry name" value="AA-Vitamin_Transporters"/>
</dbReference>
<evidence type="ECO:0000256" key="3">
    <source>
        <dbReference type="ARBA" id="ARBA00022475"/>
    </source>
</evidence>
<protein>
    <submittedName>
        <fullName evidence="9">EamA family transporter</fullName>
    </submittedName>
</protein>
<feature type="transmembrane region" description="Helical" evidence="7">
    <location>
        <begin position="122"/>
        <end position="140"/>
    </location>
</feature>
<dbReference type="Proteomes" id="UP000217065">
    <property type="component" value="Unassembled WGS sequence"/>
</dbReference>
<comment type="subcellular location">
    <subcellularLocation>
        <location evidence="1">Cell membrane</location>
        <topology evidence="1">Multi-pass membrane protein</topology>
    </subcellularLocation>
</comment>
<comment type="similarity">
    <text evidence="2">Belongs to the EamA transporter family.</text>
</comment>
<dbReference type="AlphaFoldDB" id="A0A264W2D7"/>
<keyword evidence="10" id="KW-1185">Reference proteome</keyword>
<feature type="transmembrane region" description="Helical" evidence="7">
    <location>
        <begin position="181"/>
        <end position="199"/>
    </location>
</feature>
<organism evidence="9 10">
    <name type="scientific">Tetzosporium hominis</name>
    <dbReference type="NCBI Taxonomy" id="2020506"/>
    <lineage>
        <taxon>Bacteria</taxon>
        <taxon>Bacillati</taxon>
        <taxon>Bacillota</taxon>
        <taxon>Bacilli</taxon>
        <taxon>Bacillales</taxon>
        <taxon>Caryophanaceae</taxon>
        <taxon>Tetzosporium</taxon>
    </lineage>
</organism>
<name>A0A264W2D7_9BACL</name>
<evidence type="ECO:0000313" key="9">
    <source>
        <dbReference type="EMBL" id="OZS77733.1"/>
    </source>
</evidence>
<feature type="transmembrane region" description="Helical" evidence="7">
    <location>
        <begin position="270"/>
        <end position="290"/>
    </location>
</feature>
<dbReference type="Pfam" id="PF00892">
    <property type="entry name" value="EamA"/>
    <property type="match status" value="2"/>
</dbReference>
<keyword evidence="5 7" id="KW-1133">Transmembrane helix</keyword>
<feature type="domain" description="EamA" evidence="8">
    <location>
        <begin position="149"/>
        <end position="285"/>
    </location>
</feature>
<feature type="domain" description="EamA" evidence="8">
    <location>
        <begin position="6"/>
        <end position="138"/>
    </location>
</feature>
<dbReference type="EMBL" id="NOKQ01000220">
    <property type="protein sequence ID" value="OZS77733.1"/>
    <property type="molecule type" value="Genomic_DNA"/>
</dbReference>
<comment type="caution">
    <text evidence="9">The sequence shown here is derived from an EMBL/GenBank/DDBJ whole genome shotgun (WGS) entry which is preliminary data.</text>
</comment>
<keyword evidence="3" id="KW-1003">Cell membrane</keyword>
<evidence type="ECO:0000256" key="4">
    <source>
        <dbReference type="ARBA" id="ARBA00022692"/>
    </source>
</evidence>
<feature type="transmembrane region" description="Helical" evidence="7">
    <location>
        <begin position="7"/>
        <end position="28"/>
    </location>
</feature>
<feature type="transmembrane region" description="Helical" evidence="7">
    <location>
        <begin position="67"/>
        <end position="90"/>
    </location>
</feature>
<dbReference type="OrthoDB" id="4529062at2"/>
<feature type="transmembrane region" description="Helical" evidence="7">
    <location>
        <begin position="96"/>
        <end position="115"/>
    </location>
</feature>
<evidence type="ECO:0000256" key="6">
    <source>
        <dbReference type="ARBA" id="ARBA00023136"/>
    </source>
</evidence>
<feature type="transmembrane region" description="Helical" evidence="7">
    <location>
        <begin position="34"/>
        <end position="55"/>
    </location>
</feature>
<evidence type="ECO:0000256" key="5">
    <source>
        <dbReference type="ARBA" id="ARBA00022989"/>
    </source>
</evidence>
<dbReference type="PANTHER" id="PTHR32322">
    <property type="entry name" value="INNER MEMBRANE TRANSPORTER"/>
    <property type="match status" value="1"/>
</dbReference>
<dbReference type="PANTHER" id="PTHR32322:SF18">
    <property type="entry name" value="S-ADENOSYLMETHIONINE_S-ADENOSYLHOMOCYSTEINE TRANSPORTER"/>
    <property type="match status" value="1"/>
</dbReference>
<evidence type="ECO:0000313" key="10">
    <source>
        <dbReference type="Proteomes" id="UP000217065"/>
    </source>
</evidence>
<keyword evidence="4 7" id="KW-0812">Transmembrane</keyword>
<feature type="transmembrane region" description="Helical" evidence="7">
    <location>
        <begin position="214"/>
        <end position="233"/>
    </location>
</feature>
<gene>
    <name evidence="9" type="ORF">CF394_11020</name>
</gene>
<feature type="transmembrane region" description="Helical" evidence="7">
    <location>
        <begin position="245"/>
        <end position="264"/>
    </location>
</feature>
<evidence type="ECO:0000256" key="1">
    <source>
        <dbReference type="ARBA" id="ARBA00004651"/>
    </source>
</evidence>
<reference evidence="9 10" key="1">
    <citation type="submission" date="2017-07" db="EMBL/GenBank/DDBJ databases">
        <title>Tetzosporium hominis gen.nov. sp.nov.</title>
        <authorList>
            <person name="Tetz G."/>
            <person name="Tetz V."/>
        </authorList>
    </citation>
    <scope>NUCLEOTIDE SEQUENCE [LARGE SCALE GENOMIC DNA]</scope>
    <source>
        <strain evidence="9 10">VT-49</strain>
    </source>
</reference>
<sequence length="306" mass="33051">MSRAKIYWMLVGVMFAWGANVPMLKFIGTHVPPVTVTGIRILMASLAVFLILKFLKILRLPTKREWKYILVGSLTNVLLHHLFLNLGLAVTSATSGGLILGMGPILTAISAAIFLKYFPSKLQWLGLLLGISGVTIAVLVGSTGLDTNIGDLYIFISILSQVLSYMVVVKAARTLDPRVMTAYMMGVGSIGLIITSLILEPGGMVEFLDAPPMFWLIFLASGLISTALGHMIYNYAIGQAGATQSAIFMNLNPLFAMILSSIFLGEILTIRHIVGFLFIVAGVMLGSGAAEDLYKKHKAKRTTSVV</sequence>
<dbReference type="GO" id="GO:0005886">
    <property type="term" value="C:plasma membrane"/>
    <property type="evidence" value="ECO:0007669"/>
    <property type="project" value="UniProtKB-SubCell"/>
</dbReference>
<feature type="transmembrane region" description="Helical" evidence="7">
    <location>
        <begin position="152"/>
        <end position="169"/>
    </location>
</feature>
<evidence type="ECO:0000256" key="7">
    <source>
        <dbReference type="SAM" id="Phobius"/>
    </source>
</evidence>
<evidence type="ECO:0000259" key="8">
    <source>
        <dbReference type="Pfam" id="PF00892"/>
    </source>
</evidence>
<dbReference type="InterPro" id="IPR037185">
    <property type="entry name" value="EmrE-like"/>
</dbReference>